<dbReference type="SUPFAM" id="SSF52833">
    <property type="entry name" value="Thioredoxin-like"/>
    <property type="match status" value="1"/>
</dbReference>
<keyword evidence="8" id="KW-1185">Reference proteome</keyword>
<dbReference type="AlphaFoldDB" id="A0A7K3WQS7"/>
<dbReference type="InterPro" id="IPR036249">
    <property type="entry name" value="Thioredoxin-like_sf"/>
</dbReference>
<dbReference type="CDD" id="cd02966">
    <property type="entry name" value="TlpA_like_family"/>
    <property type="match status" value="1"/>
</dbReference>
<evidence type="ECO:0000256" key="5">
    <source>
        <dbReference type="SAM" id="SignalP"/>
    </source>
</evidence>
<feature type="domain" description="Thioredoxin" evidence="6">
    <location>
        <begin position="42"/>
        <end position="189"/>
    </location>
</feature>
<dbReference type="PROSITE" id="PS51352">
    <property type="entry name" value="THIOREDOXIN_2"/>
    <property type="match status" value="1"/>
</dbReference>
<keyword evidence="2" id="KW-0201">Cytochrome c-type biogenesis</keyword>
<evidence type="ECO:0000256" key="4">
    <source>
        <dbReference type="ARBA" id="ARBA00023284"/>
    </source>
</evidence>
<dbReference type="InterPro" id="IPR000866">
    <property type="entry name" value="AhpC/TSA"/>
</dbReference>
<evidence type="ECO:0000256" key="3">
    <source>
        <dbReference type="ARBA" id="ARBA00023157"/>
    </source>
</evidence>
<dbReference type="PANTHER" id="PTHR42852">
    <property type="entry name" value="THIOL:DISULFIDE INTERCHANGE PROTEIN DSBE"/>
    <property type="match status" value="1"/>
</dbReference>
<keyword evidence="3" id="KW-1015">Disulfide bond</keyword>
<dbReference type="Proteomes" id="UP000486602">
    <property type="component" value="Unassembled WGS sequence"/>
</dbReference>
<protein>
    <submittedName>
        <fullName evidence="7">TlpA family protein disulfide reductase</fullName>
    </submittedName>
</protein>
<sequence>MKLLKVLIPVAAIAVLAAFTLPKEESVSPIEIKADQIANTGLNIGDIAPDLEFESPDGKMIKLSSLRGNIVLVDFWASWCGPCRRENPNVVNAYEKYSKATFKDAKGFEIYSVSLDKAKDRWVSAIAQDNLKWQYHVSDLGGWQSKPAQIYAVNSIPQSFLLDKDGRIIGKNLRGVNLHSTIDGLVKGF</sequence>
<proteinExistence type="predicted"/>
<dbReference type="InterPro" id="IPR017937">
    <property type="entry name" value="Thioredoxin_CS"/>
</dbReference>
<gene>
    <name evidence="7" type="ORF">G3O08_11020</name>
</gene>
<accession>A0A7K3WQS7</accession>
<dbReference type="Gene3D" id="3.40.30.10">
    <property type="entry name" value="Glutaredoxin"/>
    <property type="match status" value="1"/>
</dbReference>
<dbReference type="PANTHER" id="PTHR42852:SF6">
    <property type="entry name" value="THIOL:DISULFIDE INTERCHANGE PROTEIN DSBE"/>
    <property type="match status" value="1"/>
</dbReference>
<feature type="chain" id="PRO_5029832259" evidence="5">
    <location>
        <begin position="18"/>
        <end position="189"/>
    </location>
</feature>
<dbReference type="InterPro" id="IPR013766">
    <property type="entry name" value="Thioredoxin_domain"/>
</dbReference>
<dbReference type="Pfam" id="PF00578">
    <property type="entry name" value="AhpC-TSA"/>
    <property type="match status" value="1"/>
</dbReference>
<dbReference type="GO" id="GO:0030313">
    <property type="term" value="C:cell envelope"/>
    <property type="evidence" value="ECO:0007669"/>
    <property type="project" value="UniProtKB-SubCell"/>
</dbReference>
<evidence type="ECO:0000256" key="1">
    <source>
        <dbReference type="ARBA" id="ARBA00004196"/>
    </source>
</evidence>
<name>A0A7K3WQS7_9FLAO</name>
<evidence type="ECO:0000259" key="6">
    <source>
        <dbReference type="PROSITE" id="PS51352"/>
    </source>
</evidence>
<dbReference type="RefSeq" id="WP_163285426.1">
    <property type="nucleotide sequence ID" value="NZ_JAAGVY010000019.1"/>
</dbReference>
<comment type="subcellular location">
    <subcellularLocation>
        <location evidence="1">Cell envelope</location>
    </subcellularLocation>
</comment>
<reference evidence="7 8" key="1">
    <citation type="submission" date="2020-02" db="EMBL/GenBank/DDBJ databases">
        <title>Out from the shadows clarifying the taxonomy of the family Cryomorphaceae and related taxa by utilizing the GTDB taxonomic framework.</title>
        <authorList>
            <person name="Bowman J.P."/>
        </authorList>
    </citation>
    <scope>NUCLEOTIDE SEQUENCE [LARGE SCALE GENOMIC DNA]</scope>
    <source>
        <strain evidence="7 8">QSSC 1-22</strain>
    </source>
</reference>
<evidence type="ECO:0000313" key="7">
    <source>
        <dbReference type="EMBL" id="NEN24030.1"/>
    </source>
</evidence>
<dbReference type="InterPro" id="IPR050553">
    <property type="entry name" value="Thioredoxin_ResA/DsbE_sf"/>
</dbReference>
<keyword evidence="5" id="KW-0732">Signal</keyword>
<feature type="signal peptide" evidence="5">
    <location>
        <begin position="1"/>
        <end position="17"/>
    </location>
</feature>
<organism evidence="7 8">
    <name type="scientific">Cryomorpha ignava</name>
    <dbReference type="NCBI Taxonomy" id="101383"/>
    <lineage>
        <taxon>Bacteria</taxon>
        <taxon>Pseudomonadati</taxon>
        <taxon>Bacteroidota</taxon>
        <taxon>Flavobacteriia</taxon>
        <taxon>Flavobacteriales</taxon>
        <taxon>Cryomorphaceae</taxon>
        <taxon>Cryomorpha</taxon>
    </lineage>
</organism>
<dbReference type="GO" id="GO:0017004">
    <property type="term" value="P:cytochrome complex assembly"/>
    <property type="evidence" value="ECO:0007669"/>
    <property type="project" value="UniProtKB-KW"/>
</dbReference>
<keyword evidence="4" id="KW-0676">Redox-active center</keyword>
<dbReference type="PROSITE" id="PS00194">
    <property type="entry name" value="THIOREDOXIN_1"/>
    <property type="match status" value="1"/>
</dbReference>
<comment type="caution">
    <text evidence="7">The sequence shown here is derived from an EMBL/GenBank/DDBJ whole genome shotgun (WGS) entry which is preliminary data.</text>
</comment>
<dbReference type="EMBL" id="JAAGVY010000019">
    <property type="protein sequence ID" value="NEN24030.1"/>
    <property type="molecule type" value="Genomic_DNA"/>
</dbReference>
<evidence type="ECO:0000313" key="8">
    <source>
        <dbReference type="Proteomes" id="UP000486602"/>
    </source>
</evidence>
<evidence type="ECO:0000256" key="2">
    <source>
        <dbReference type="ARBA" id="ARBA00022748"/>
    </source>
</evidence>